<dbReference type="PROSITE" id="PS50056">
    <property type="entry name" value="TYR_PHOSPHATASE_2"/>
    <property type="match status" value="1"/>
</dbReference>
<evidence type="ECO:0000313" key="5">
    <source>
        <dbReference type="WBParaSite" id="TCLT_0000343601-mRNA-1"/>
    </source>
</evidence>
<feature type="domain" description="Tyrosine-protein phosphatase" evidence="1">
    <location>
        <begin position="1"/>
        <end position="142"/>
    </location>
</feature>
<dbReference type="PANTHER" id="PTHR46163:SF7">
    <property type="entry name" value="PROTEIN TYROSINE PHOSPHATASE-LIKE PROTEIN EGG-3"/>
    <property type="match status" value="1"/>
</dbReference>
<dbReference type="Gene3D" id="3.90.190.10">
    <property type="entry name" value="Protein tyrosine phosphatase superfamily"/>
    <property type="match status" value="1"/>
</dbReference>
<gene>
    <name evidence="3" type="ORF">TCLT_LOCUS3429</name>
</gene>
<accession>A0A0N5CT78</accession>
<dbReference type="OrthoDB" id="5834449at2759"/>
<dbReference type="AlphaFoldDB" id="A0A0N5CT78"/>
<name>A0A0N5CT78_THECL</name>
<dbReference type="InterPro" id="IPR000387">
    <property type="entry name" value="Tyr_Pase_dom"/>
</dbReference>
<dbReference type="InterPro" id="IPR000242">
    <property type="entry name" value="PTP_cat"/>
</dbReference>
<dbReference type="InterPro" id="IPR003595">
    <property type="entry name" value="Tyr_Pase_cat"/>
</dbReference>
<evidence type="ECO:0000313" key="3">
    <source>
        <dbReference type="EMBL" id="VDM99894.1"/>
    </source>
</evidence>
<evidence type="ECO:0000259" key="1">
    <source>
        <dbReference type="PROSITE" id="PS50055"/>
    </source>
</evidence>
<dbReference type="EMBL" id="UYYF01001464">
    <property type="protein sequence ID" value="VDM99894.1"/>
    <property type="molecule type" value="Genomic_DNA"/>
</dbReference>
<dbReference type="SMART" id="SM00404">
    <property type="entry name" value="PTPc_motif"/>
    <property type="match status" value="1"/>
</dbReference>
<dbReference type="Proteomes" id="UP000276776">
    <property type="component" value="Unassembled WGS sequence"/>
</dbReference>
<dbReference type="Pfam" id="PF00102">
    <property type="entry name" value="Y_phosphatase"/>
    <property type="match status" value="1"/>
</dbReference>
<dbReference type="PANTHER" id="PTHR46163">
    <property type="entry name" value="TYROSINE-PROTEIN PHOSPHATASE-RELATED"/>
    <property type="match status" value="1"/>
</dbReference>
<protein>
    <submittedName>
        <fullName evidence="5">Tyrosine-protein phosphatase domain-containing protein</fullName>
    </submittedName>
</protein>
<dbReference type="WBParaSite" id="TCLT_0000343601-mRNA-1">
    <property type="protein sequence ID" value="TCLT_0000343601-mRNA-1"/>
    <property type="gene ID" value="TCLT_0000343601"/>
</dbReference>
<dbReference type="InterPro" id="IPR029021">
    <property type="entry name" value="Prot-tyrosine_phosphatase-like"/>
</dbReference>
<dbReference type="PROSITE" id="PS50055">
    <property type="entry name" value="TYR_PHOSPHATASE_PTP"/>
    <property type="match status" value="1"/>
</dbReference>
<sequence length="180" mass="21540">YENDEVQYGNFIISNCKIDYTADPLFNVTYLTIRRVDGKDNYIHEFEHWQYDWNDFTDYHWPFRILRRARLAPTPTIIQCLDGCGRSGTLVTIEVLLMLLLRGSACYSKLLPTTTIFVRLQRRHAISSPLQYLFIYRTLLYWMQPFITSITTRFILGLIWPEWGFIGKYQKMLSSRRKFQ</sequence>
<reference evidence="5" key="1">
    <citation type="submission" date="2017-02" db="UniProtKB">
        <authorList>
            <consortium name="WormBaseParasite"/>
        </authorList>
    </citation>
    <scope>IDENTIFICATION</scope>
</reference>
<organism evidence="5">
    <name type="scientific">Thelazia callipaeda</name>
    <name type="common">Oriental eyeworm</name>
    <name type="synonym">Parasitic nematode</name>
    <dbReference type="NCBI Taxonomy" id="103827"/>
    <lineage>
        <taxon>Eukaryota</taxon>
        <taxon>Metazoa</taxon>
        <taxon>Ecdysozoa</taxon>
        <taxon>Nematoda</taxon>
        <taxon>Chromadorea</taxon>
        <taxon>Rhabditida</taxon>
        <taxon>Spirurina</taxon>
        <taxon>Spiruromorpha</taxon>
        <taxon>Thelazioidea</taxon>
        <taxon>Thelaziidae</taxon>
        <taxon>Thelazia</taxon>
    </lineage>
</organism>
<dbReference type="SUPFAM" id="SSF52799">
    <property type="entry name" value="(Phosphotyrosine protein) phosphatases II"/>
    <property type="match status" value="1"/>
</dbReference>
<dbReference type="InterPro" id="IPR052782">
    <property type="entry name" value="Oocyte-zygote_transition_reg"/>
</dbReference>
<dbReference type="OMA" id="SNCKIDY"/>
<evidence type="ECO:0000313" key="4">
    <source>
        <dbReference type="Proteomes" id="UP000276776"/>
    </source>
</evidence>
<dbReference type="STRING" id="103827.A0A0N5CT78"/>
<keyword evidence="4" id="KW-1185">Reference proteome</keyword>
<dbReference type="GO" id="GO:0004725">
    <property type="term" value="F:protein tyrosine phosphatase activity"/>
    <property type="evidence" value="ECO:0007669"/>
    <property type="project" value="InterPro"/>
</dbReference>
<evidence type="ECO:0000259" key="2">
    <source>
        <dbReference type="PROSITE" id="PS50056"/>
    </source>
</evidence>
<feature type="domain" description="Tyrosine specific protein phosphatases" evidence="2">
    <location>
        <begin position="75"/>
        <end position="133"/>
    </location>
</feature>
<proteinExistence type="predicted"/>
<reference evidence="3 4" key="2">
    <citation type="submission" date="2018-11" db="EMBL/GenBank/DDBJ databases">
        <authorList>
            <consortium name="Pathogen Informatics"/>
        </authorList>
    </citation>
    <scope>NUCLEOTIDE SEQUENCE [LARGE SCALE GENOMIC DNA]</scope>
</reference>